<sequence>MKIAITGGIGSGKSYVCRFLEQRGIAVYDCDAAAKRLMRTSATLQQQLKTLVGNAVYSADGVLQKPVLAEFLLASEANKLALNDVVHPAVAADFATSGQQWLESAILFESGFDRRIAFDCIVCVTAPREIRIQRIVQRDGITPERAAEWIDVQMSQEEMAERSDFRIQNDGVCDLQVQIDDILRQIAINNQ</sequence>
<comment type="similarity">
    <text evidence="1 5">Belongs to the CoaE family.</text>
</comment>
<keyword evidence="2 5" id="KW-0547">Nucleotide-binding</keyword>
<evidence type="ECO:0000256" key="4">
    <source>
        <dbReference type="ARBA" id="ARBA00022993"/>
    </source>
</evidence>
<dbReference type="NCBIfam" id="TIGR00152">
    <property type="entry name" value="dephospho-CoA kinase"/>
    <property type="match status" value="1"/>
</dbReference>
<dbReference type="GO" id="GO:0004140">
    <property type="term" value="F:dephospho-CoA kinase activity"/>
    <property type="evidence" value="ECO:0007669"/>
    <property type="project" value="UniProtKB-UniRule"/>
</dbReference>
<comment type="subcellular location">
    <subcellularLocation>
        <location evidence="5">Cytoplasm</location>
    </subcellularLocation>
</comment>
<evidence type="ECO:0000313" key="8">
    <source>
        <dbReference type="Proteomes" id="UP000286598"/>
    </source>
</evidence>
<comment type="function">
    <text evidence="5">Catalyzes the phosphorylation of the 3'-hydroxyl group of dephosphocoenzyme A to form coenzyme A.</text>
</comment>
<dbReference type="PANTHER" id="PTHR10695:SF46">
    <property type="entry name" value="BIFUNCTIONAL COENZYME A SYNTHASE-RELATED"/>
    <property type="match status" value="1"/>
</dbReference>
<comment type="pathway">
    <text evidence="5">Cofactor biosynthesis; coenzyme A biosynthesis; CoA from (R)-pantothenate: step 5/5.</text>
</comment>
<keyword evidence="5" id="KW-0963">Cytoplasm</keyword>
<name>A0A3R6J8G8_9BACT</name>
<proteinExistence type="inferred from homology"/>
<dbReference type="InterPro" id="IPR027417">
    <property type="entry name" value="P-loop_NTPase"/>
</dbReference>
<dbReference type="GO" id="GO:0005737">
    <property type="term" value="C:cytoplasm"/>
    <property type="evidence" value="ECO:0007669"/>
    <property type="project" value="UniProtKB-SubCell"/>
</dbReference>
<dbReference type="GO" id="GO:0015937">
    <property type="term" value="P:coenzyme A biosynthetic process"/>
    <property type="evidence" value="ECO:0007669"/>
    <property type="project" value="UniProtKB-UniRule"/>
</dbReference>
<dbReference type="OrthoDB" id="9812943at2"/>
<dbReference type="PANTHER" id="PTHR10695">
    <property type="entry name" value="DEPHOSPHO-COA KINASE-RELATED"/>
    <property type="match status" value="1"/>
</dbReference>
<evidence type="ECO:0000256" key="5">
    <source>
        <dbReference type="HAMAP-Rule" id="MF_00376"/>
    </source>
</evidence>
<dbReference type="EMBL" id="QRNO01000080">
    <property type="protein sequence ID" value="RHK47802.1"/>
    <property type="molecule type" value="Genomic_DNA"/>
</dbReference>
<dbReference type="UniPathway" id="UPA00241">
    <property type="reaction ID" value="UER00356"/>
</dbReference>
<keyword evidence="5 7" id="KW-0418">Kinase</keyword>
<dbReference type="AlphaFoldDB" id="A0A3R6J8G8"/>
<evidence type="ECO:0000313" key="7">
    <source>
        <dbReference type="EMBL" id="RHK47802.1"/>
    </source>
</evidence>
<accession>A0A3R6J8G8</accession>
<keyword evidence="5 7" id="KW-0808">Transferase</keyword>
<comment type="caution">
    <text evidence="7">The sequence shown here is derived from an EMBL/GenBank/DDBJ whole genome shotgun (WGS) entry which is preliminary data.</text>
</comment>
<organism evidence="7 8">
    <name type="scientific">Leyella stercorea</name>
    <dbReference type="NCBI Taxonomy" id="363265"/>
    <lineage>
        <taxon>Bacteria</taxon>
        <taxon>Pseudomonadati</taxon>
        <taxon>Bacteroidota</taxon>
        <taxon>Bacteroidia</taxon>
        <taxon>Bacteroidales</taxon>
        <taxon>Prevotellaceae</taxon>
        <taxon>Leyella</taxon>
    </lineage>
</organism>
<dbReference type="GO" id="GO:0005524">
    <property type="term" value="F:ATP binding"/>
    <property type="evidence" value="ECO:0007669"/>
    <property type="project" value="UniProtKB-UniRule"/>
</dbReference>
<feature type="binding site" evidence="5">
    <location>
        <begin position="10"/>
        <end position="15"/>
    </location>
    <ligand>
        <name>ATP</name>
        <dbReference type="ChEBI" id="CHEBI:30616"/>
    </ligand>
</feature>
<dbReference type="Gene3D" id="3.40.50.300">
    <property type="entry name" value="P-loop containing nucleotide triphosphate hydrolases"/>
    <property type="match status" value="1"/>
</dbReference>
<gene>
    <name evidence="5 7" type="primary">coaE</name>
    <name evidence="7" type="ORF">DW060_11650</name>
</gene>
<evidence type="ECO:0000256" key="3">
    <source>
        <dbReference type="ARBA" id="ARBA00022840"/>
    </source>
</evidence>
<dbReference type="HAMAP" id="MF_00376">
    <property type="entry name" value="Dephospho_CoA_kinase"/>
    <property type="match status" value="1"/>
</dbReference>
<reference evidence="7 8" key="1">
    <citation type="submission" date="2018-08" db="EMBL/GenBank/DDBJ databases">
        <title>A genome reference for cultivated species of the human gut microbiota.</title>
        <authorList>
            <person name="Zou Y."/>
            <person name="Xue W."/>
            <person name="Luo G."/>
        </authorList>
    </citation>
    <scope>NUCLEOTIDE SEQUENCE [LARGE SCALE GENOMIC DNA]</scope>
    <source>
        <strain evidence="7 8">AF42-9</strain>
    </source>
</reference>
<dbReference type="CDD" id="cd02022">
    <property type="entry name" value="DPCK"/>
    <property type="match status" value="1"/>
</dbReference>
<dbReference type="InterPro" id="IPR001977">
    <property type="entry name" value="Depp_CoAkinase"/>
</dbReference>
<keyword evidence="8" id="KW-1185">Reference proteome</keyword>
<dbReference type="PROSITE" id="PS51219">
    <property type="entry name" value="DPCK"/>
    <property type="match status" value="1"/>
</dbReference>
<keyword evidence="3 5" id="KW-0067">ATP-binding</keyword>
<dbReference type="EC" id="2.7.1.24" evidence="5 6"/>
<evidence type="ECO:0000256" key="1">
    <source>
        <dbReference type="ARBA" id="ARBA00009018"/>
    </source>
</evidence>
<keyword evidence="4 5" id="KW-0173">Coenzyme A biosynthesis</keyword>
<dbReference type="Proteomes" id="UP000286598">
    <property type="component" value="Unassembled WGS sequence"/>
</dbReference>
<dbReference type="Pfam" id="PF01121">
    <property type="entry name" value="CoaE"/>
    <property type="match status" value="1"/>
</dbReference>
<dbReference type="SUPFAM" id="SSF52540">
    <property type="entry name" value="P-loop containing nucleoside triphosphate hydrolases"/>
    <property type="match status" value="1"/>
</dbReference>
<evidence type="ECO:0000256" key="6">
    <source>
        <dbReference type="NCBIfam" id="TIGR00152"/>
    </source>
</evidence>
<comment type="catalytic activity">
    <reaction evidence="5">
        <text>3'-dephospho-CoA + ATP = ADP + CoA + H(+)</text>
        <dbReference type="Rhea" id="RHEA:18245"/>
        <dbReference type="ChEBI" id="CHEBI:15378"/>
        <dbReference type="ChEBI" id="CHEBI:30616"/>
        <dbReference type="ChEBI" id="CHEBI:57287"/>
        <dbReference type="ChEBI" id="CHEBI:57328"/>
        <dbReference type="ChEBI" id="CHEBI:456216"/>
        <dbReference type="EC" id="2.7.1.24"/>
    </reaction>
</comment>
<protein>
    <recommendedName>
        <fullName evidence="5 6">Dephospho-CoA kinase</fullName>
        <ecNumber evidence="5 6">2.7.1.24</ecNumber>
    </recommendedName>
    <alternativeName>
        <fullName evidence="5">Dephosphocoenzyme A kinase</fullName>
    </alternativeName>
</protein>
<evidence type="ECO:0000256" key="2">
    <source>
        <dbReference type="ARBA" id="ARBA00022741"/>
    </source>
</evidence>